<dbReference type="EMBL" id="CP042997">
    <property type="protein sequence ID" value="QEH37882.1"/>
    <property type="molecule type" value="Genomic_DNA"/>
</dbReference>
<dbReference type="Proteomes" id="UP000324233">
    <property type="component" value="Chromosome"/>
</dbReference>
<keyword evidence="2" id="KW-1185">Reference proteome</keyword>
<gene>
    <name evidence="1" type="ORF">OJF2_64740</name>
</gene>
<proteinExistence type="predicted"/>
<name>A0A5B9WBE3_9BACT</name>
<organism evidence="1 2">
    <name type="scientific">Aquisphaera giovannonii</name>
    <dbReference type="NCBI Taxonomy" id="406548"/>
    <lineage>
        <taxon>Bacteria</taxon>
        <taxon>Pseudomonadati</taxon>
        <taxon>Planctomycetota</taxon>
        <taxon>Planctomycetia</taxon>
        <taxon>Isosphaerales</taxon>
        <taxon>Isosphaeraceae</taxon>
        <taxon>Aquisphaera</taxon>
    </lineage>
</organism>
<protein>
    <submittedName>
        <fullName evidence="1">Uncharacterized protein</fullName>
    </submittedName>
</protein>
<evidence type="ECO:0000313" key="2">
    <source>
        <dbReference type="Proteomes" id="UP000324233"/>
    </source>
</evidence>
<accession>A0A5B9WBE3</accession>
<reference evidence="1 2" key="1">
    <citation type="submission" date="2019-08" db="EMBL/GenBank/DDBJ databases">
        <title>Deep-cultivation of Planctomycetes and their phenomic and genomic characterization uncovers novel biology.</title>
        <authorList>
            <person name="Wiegand S."/>
            <person name="Jogler M."/>
            <person name="Boedeker C."/>
            <person name="Pinto D."/>
            <person name="Vollmers J."/>
            <person name="Rivas-Marin E."/>
            <person name="Kohn T."/>
            <person name="Peeters S.H."/>
            <person name="Heuer A."/>
            <person name="Rast P."/>
            <person name="Oberbeckmann S."/>
            <person name="Bunk B."/>
            <person name="Jeske O."/>
            <person name="Meyerdierks A."/>
            <person name="Storesund J.E."/>
            <person name="Kallscheuer N."/>
            <person name="Luecker S."/>
            <person name="Lage O.M."/>
            <person name="Pohl T."/>
            <person name="Merkel B.J."/>
            <person name="Hornburger P."/>
            <person name="Mueller R.-W."/>
            <person name="Bruemmer F."/>
            <person name="Labrenz M."/>
            <person name="Spormann A.M."/>
            <person name="Op den Camp H."/>
            <person name="Overmann J."/>
            <person name="Amann R."/>
            <person name="Jetten M.S.M."/>
            <person name="Mascher T."/>
            <person name="Medema M.H."/>
            <person name="Devos D.P."/>
            <person name="Kaster A.-K."/>
            <person name="Ovreas L."/>
            <person name="Rohde M."/>
            <person name="Galperin M.Y."/>
            <person name="Jogler C."/>
        </authorList>
    </citation>
    <scope>NUCLEOTIDE SEQUENCE [LARGE SCALE GENOMIC DNA]</scope>
    <source>
        <strain evidence="1 2">OJF2</strain>
    </source>
</reference>
<sequence>MKDGLTWVGTNGGPLIVIPGEIAPRWRGGDDTDYSLKDLDRWWETLDAGSSDYGRACGIREVVGMLAVGPGRALILRKASMPTAFVPREDGGILVRGIYAEEEATLRRALCTMPESAWKPTPHRITVSREGLLVFDSAQPGDHLPTSMDEEETIPCLRLGLHAGTYHVDTADHSPVKTNRLCLHRLRREWTSAA</sequence>
<dbReference type="RefSeq" id="WP_168222155.1">
    <property type="nucleotide sequence ID" value="NZ_CP042997.1"/>
</dbReference>
<dbReference type="AlphaFoldDB" id="A0A5B9WBE3"/>
<dbReference type="KEGG" id="agv:OJF2_64740"/>
<evidence type="ECO:0000313" key="1">
    <source>
        <dbReference type="EMBL" id="QEH37882.1"/>
    </source>
</evidence>
<dbReference type="InterPro" id="IPR028961">
    <property type="entry name" value="Imm21"/>
</dbReference>
<dbReference type="Pfam" id="PF15589">
    <property type="entry name" value="Imm21"/>
    <property type="match status" value="1"/>
</dbReference>